<gene>
    <name evidence="2" type="ORF">EST38_g12823</name>
</gene>
<sequence length="578" mass="64330">MLSFIMLHYEVLPDEAVKINGVPVYTPEELEKVKGKAQWLISSPNMYTIPQPPIGIRHVRARANGKYGLDDRMQHPQVVCKGFEWIGCIPQPCRELQLLWWTPRLEDTKLVTGTWFQTDCRILKEEHVDALRGQATICFEIAFKALERLRSATLLSSMVAHTQQCLERLTYGLPYRDLLLTVGDIQRACLDIRGLSTYIMTFWPRTIPTSMEALKTYDVDGSLMGCFTHSREEAQFLHRIGIPVWWICPNFTVNEFDTRVWISARQPTTTIDHSVVEAEYVEAESGKTVFEDVYVGLPGTDMQRSTLCLGCRVFDVTEASAIAYRKLEQKYRVESSGSGSSIAPQPVYIYSLPDFLKPDPGPSAETIVAAHPSITTTPSTGSSNLPHVALSPSSDPTFSSSSSPSADIPVSRQPPMPAKTNKRPPEIPEWVRALTDIQPLLKPGQRQAPHYAGYQLPEIGIFYNATPENELVYIATWLATRQVHLYNLSNGVQLRTIKRQQWQHYLKAILKSLNPDGGPPGIASSLTLHDATPGHPSSSATLSLPTSSNPPIPSNAGPSKPNKKSKRKSKSGSDRPSK</sequence>
<feature type="compositionally biased region" description="Low complexity" evidence="1">
    <location>
        <begin position="536"/>
        <end position="547"/>
    </location>
</feature>
<proteinExistence type="predicted"/>
<evidence type="ECO:0000256" key="1">
    <source>
        <dbReference type="SAM" id="MobiDB-lite"/>
    </source>
</evidence>
<evidence type="ECO:0000313" key="2">
    <source>
        <dbReference type="EMBL" id="RXW13031.1"/>
    </source>
</evidence>
<evidence type="ECO:0000313" key="3">
    <source>
        <dbReference type="Proteomes" id="UP000290288"/>
    </source>
</evidence>
<name>A0A4Q2D3R2_9AGAR</name>
<accession>A0A4Q2D3R2</accession>
<dbReference type="STRING" id="2316362.A0A4Q2D3R2"/>
<feature type="compositionally biased region" description="Basic residues" evidence="1">
    <location>
        <begin position="561"/>
        <end position="570"/>
    </location>
</feature>
<protein>
    <submittedName>
        <fullName evidence="2">Uncharacterized protein</fullName>
    </submittedName>
</protein>
<dbReference type="Proteomes" id="UP000290288">
    <property type="component" value="Unassembled WGS sequence"/>
</dbReference>
<feature type="compositionally biased region" description="Low complexity" evidence="1">
    <location>
        <begin position="373"/>
        <end position="383"/>
    </location>
</feature>
<comment type="caution">
    <text evidence="2">The sequence shown here is derived from an EMBL/GenBank/DDBJ whole genome shotgun (WGS) entry which is preliminary data.</text>
</comment>
<organism evidence="2 3">
    <name type="scientific">Candolleomyces aberdarensis</name>
    <dbReference type="NCBI Taxonomy" id="2316362"/>
    <lineage>
        <taxon>Eukaryota</taxon>
        <taxon>Fungi</taxon>
        <taxon>Dikarya</taxon>
        <taxon>Basidiomycota</taxon>
        <taxon>Agaricomycotina</taxon>
        <taxon>Agaricomycetes</taxon>
        <taxon>Agaricomycetidae</taxon>
        <taxon>Agaricales</taxon>
        <taxon>Agaricineae</taxon>
        <taxon>Psathyrellaceae</taxon>
        <taxon>Candolleomyces</taxon>
    </lineage>
</organism>
<feature type="region of interest" description="Disordered" evidence="1">
    <location>
        <begin position="373"/>
        <end position="427"/>
    </location>
</feature>
<keyword evidence="3" id="KW-1185">Reference proteome</keyword>
<feature type="compositionally biased region" description="Low complexity" evidence="1">
    <location>
        <begin position="391"/>
        <end position="405"/>
    </location>
</feature>
<dbReference type="OrthoDB" id="3026189at2759"/>
<dbReference type="AlphaFoldDB" id="A0A4Q2D3R2"/>
<feature type="region of interest" description="Disordered" evidence="1">
    <location>
        <begin position="520"/>
        <end position="578"/>
    </location>
</feature>
<dbReference type="EMBL" id="SDEE01001038">
    <property type="protein sequence ID" value="RXW13031.1"/>
    <property type="molecule type" value="Genomic_DNA"/>
</dbReference>
<reference evidence="2 3" key="1">
    <citation type="submission" date="2019-01" db="EMBL/GenBank/DDBJ databases">
        <title>Draft genome sequence of Psathyrella aberdarensis IHI B618.</title>
        <authorList>
            <person name="Buettner E."/>
            <person name="Kellner H."/>
        </authorList>
    </citation>
    <scope>NUCLEOTIDE SEQUENCE [LARGE SCALE GENOMIC DNA]</scope>
    <source>
        <strain evidence="2 3">IHI B618</strain>
    </source>
</reference>